<protein>
    <submittedName>
        <fullName evidence="1">SDR family oxidoreductase</fullName>
    </submittedName>
</protein>
<dbReference type="Gene3D" id="3.40.50.720">
    <property type="entry name" value="NAD(P)-binding Rossmann-like Domain"/>
    <property type="match status" value="1"/>
</dbReference>
<sequence length="71" mass="7380">MSICRNRAKVTEYGQPGLGLCSASKAVLKLLTKSWAAKYGPSGVRVNAVSSGPAETEGILSIDRDVALKTG</sequence>
<gene>
    <name evidence="1" type="ORF">G9U52_16965</name>
</gene>
<dbReference type="InterPro" id="IPR036291">
    <property type="entry name" value="NAD(P)-bd_dom_sf"/>
</dbReference>
<organism evidence="1 2">
    <name type="scientific">Paenibacillus agricola</name>
    <dbReference type="NCBI Taxonomy" id="2716264"/>
    <lineage>
        <taxon>Bacteria</taxon>
        <taxon>Bacillati</taxon>
        <taxon>Bacillota</taxon>
        <taxon>Bacilli</taxon>
        <taxon>Bacillales</taxon>
        <taxon>Paenibacillaceae</taxon>
        <taxon>Paenibacillus</taxon>
    </lineage>
</organism>
<proteinExistence type="predicted"/>
<evidence type="ECO:0000313" key="2">
    <source>
        <dbReference type="Proteomes" id="UP001165962"/>
    </source>
</evidence>
<keyword evidence="2" id="KW-1185">Reference proteome</keyword>
<dbReference type="InterPro" id="IPR002347">
    <property type="entry name" value="SDR_fam"/>
</dbReference>
<dbReference type="Pfam" id="PF13561">
    <property type="entry name" value="adh_short_C2"/>
    <property type="match status" value="1"/>
</dbReference>
<accession>A0ABX0J809</accession>
<reference evidence="1" key="1">
    <citation type="submission" date="2020-03" db="EMBL/GenBank/DDBJ databases">
        <title>Draft sequencing of Paenibacilllus sp. S3N08.</title>
        <authorList>
            <person name="Kim D.-U."/>
        </authorList>
    </citation>
    <scope>NUCLEOTIDE SEQUENCE</scope>
    <source>
        <strain evidence="1">S3N08</strain>
    </source>
</reference>
<dbReference type="EMBL" id="JAAOIW010000005">
    <property type="protein sequence ID" value="NHN31525.1"/>
    <property type="molecule type" value="Genomic_DNA"/>
</dbReference>
<evidence type="ECO:0000313" key="1">
    <source>
        <dbReference type="EMBL" id="NHN31525.1"/>
    </source>
</evidence>
<dbReference type="Proteomes" id="UP001165962">
    <property type="component" value="Unassembled WGS sequence"/>
</dbReference>
<name>A0ABX0J809_9BACL</name>
<dbReference type="RefSeq" id="WP_166151861.1">
    <property type="nucleotide sequence ID" value="NZ_JAAOIW010000005.1"/>
</dbReference>
<dbReference type="SUPFAM" id="SSF51735">
    <property type="entry name" value="NAD(P)-binding Rossmann-fold domains"/>
    <property type="match status" value="1"/>
</dbReference>
<comment type="caution">
    <text evidence="1">The sequence shown here is derived from an EMBL/GenBank/DDBJ whole genome shotgun (WGS) entry which is preliminary data.</text>
</comment>